<dbReference type="CDD" id="cd07381">
    <property type="entry name" value="MPP_CapA"/>
    <property type="match status" value="1"/>
</dbReference>
<sequence length="428" mass="47135">MTKSSLLCFITLSILCQSCNNTTQTHLLQKIDDFGDALTHAIINYKNDVVRHISHKFNDFEYDPNQDTTIIVSDDAVIENDDLSFNNTATVHNNRLINIVAVGDIMIGSFFPNTNFLPPNDGRDSFKYVKPHLKGDVVFGNLEGALLDNGNSTKCLGTPAIDPKTDQSKPIKCHAFGMPTRYGKIIKDAGFNVLSLANNHIGDFGDVGRISTKNTLADVGIYYAGLTSKPTTTFVKNGVKYGMVAFSPNIGTLSINDLETAKRYVKELDKKVDIVIVSFHGGAEGANHVRVPKTTEMYLDENRGNVYEFSHSLIDVGADIVIGHGPHVTRAVEVYKDRFIAYSLGNFNTYGAFNIRGLSGIAPIINVSMQTDGKFVLADVVSVYQTKEQGVMVDKDNRAFGELKRLTQLDFPDSGLIFYNNKITHSSK</sequence>
<gene>
    <name evidence="3" type="ORF">A9Z60_04580</name>
</gene>
<evidence type="ECO:0000256" key="1">
    <source>
        <dbReference type="ARBA" id="ARBA00005662"/>
    </source>
</evidence>
<dbReference type="SMART" id="SM00854">
    <property type="entry name" value="PGA_cap"/>
    <property type="match status" value="1"/>
</dbReference>
<evidence type="ECO:0000313" key="4">
    <source>
        <dbReference type="Proteomes" id="UP000092671"/>
    </source>
</evidence>
<evidence type="ECO:0000313" key="3">
    <source>
        <dbReference type="EMBL" id="OBX48804.1"/>
    </source>
</evidence>
<dbReference type="PANTHER" id="PTHR33393:SF11">
    <property type="entry name" value="POLYGLUTAMINE SYNTHESIS ACCESSORY PROTEIN RV0574C-RELATED"/>
    <property type="match status" value="1"/>
</dbReference>
<reference evidence="3 4" key="1">
    <citation type="submission" date="2016-06" db="EMBL/GenBank/DDBJ databases">
        <title>Draft genome of Moraxella nonliquefaciens CCUG 60284.</title>
        <authorList>
            <person name="Salva-Serra F."/>
            <person name="Engstrom-Jakobsson H."/>
            <person name="Thorell K."/>
            <person name="Gonzales-Siles L."/>
            <person name="Karlsson R."/>
            <person name="Boulund F."/>
            <person name="Engstrand L."/>
            <person name="Kristiansson E."/>
            <person name="Moore E."/>
        </authorList>
    </citation>
    <scope>NUCLEOTIDE SEQUENCE [LARGE SCALE GENOMIC DNA]</scope>
    <source>
        <strain evidence="3 4">CCUG 60284</strain>
    </source>
</reference>
<protein>
    <submittedName>
        <fullName evidence="3">Capsule biosynthesis protein CapA</fullName>
    </submittedName>
</protein>
<dbReference type="InterPro" id="IPR019079">
    <property type="entry name" value="Capsule_synth_CapA"/>
</dbReference>
<proteinExistence type="inferred from homology"/>
<dbReference type="Gene3D" id="3.60.21.10">
    <property type="match status" value="1"/>
</dbReference>
<feature type="domain" description="Capsule synthesis protein CapA" evidence="2">
    <location>
        <begin position="98"/>
        <end position="351"/>
    </location>
</feature>
<comment type="similarity">
    <text evidence="1">Belongs to the CapA family.</text>
</comment>
<dbReference type="OrthoDB" id="9810718at2"/>
<dbReference type="AlphaFoldDB" id="A0A1B8PI43"/>
<dbReference type="PANTHER" id="PTHR33393">
    <property type="entry name" value="POLYGLUTAMINE SYNTHESIS ACCESSORY PROTEIN RV0574C-RELATED"/>
    <property type="match status" value="1"/>
</dbReference>
<dbReference type="RefSeq" id="WP_066894039.1">
    <property type="nucleotide sequence ID" value="NZ_LZDN01000041.1"/>
</dbReference>
<dbReference type="InterPro" id="IPR052169">
    <property type="entry name" value="CW_Biosynth-Accessory"/>
</dbReference>
<dbReference type="InterPro" id="IPR029052">
    <property type="entry name" value="Metallo-depent_PP-like"/>
</dbReference>
<accession>A0A1B8PI43</accession>
<evidence type="ECO:0000259" key="2">
    <source>
        <dbReference type="SMART" id="SM00854"/>
    </source>
</evidence>
<dbReference type="SUPFAM" id="SSF56300">
    <property type="entry name" value="Metallo-dependent phosphatases"/>
    <property type="match status" value="1"/>
</dbReference>
<comment type="caution">
    <text evidence="3">The sequence shown here is derived from an EMBL/GenBank/DDBJ whole genome shotgun (WGS) entry which is preliminary data.</text>
</comment>
<dbReference type="Proteomes" id="UP000092671">
    <property type="component" value="Unassembled WGS sequence"/>
</dbReference>
<dbReference type="Pfam" id="PF09587">
    <property type="entry name" value="PGA_cap"/>
    <property type="match status" value="1"/>
</dbReference>
<organism evidence="3 4">
    <name type="scientific">Moraxella nonliquefaciens</name>
    <dbReference type="NCBI Taxonomy" id="478"/>
    <lineage>
        <taxon>Bacteria</taxon>
        <taxon>Pseudomonadati</taxon>
        <taxon>Pseudomonadota</taxon>
        <taxon>Gammaproteobacteria</taxon>
        <taxon>Moraxellales</taxon>
        <taxon>Moraxellaceae</taxon>
        <taxon>Moraxella</taxon>
    </lineage>
</organism>
<dbReference type="EMBL" id="LZDN01000041">
    <property type="protein sequence ID" value="OBX48804.1"/>
    <property type="molecule type" value="Genomic_DNA"/>
</dbReference>
<name>A0A1B8PI43_MORNO</name>